<protein>
    <recommendedName>
        <fullName evidence="1">Siphovirus-type tail component C-terminal domain-containing protein</fullName>
    </recommendedName>
</protein>
<proteinExistence type="predicted"/>
<evidence type="ECO:0000313" key="2">
    <source>
        <dbReference type="EMBL" id="GIQ63726.1"/>
    </source>
</evidence>
<accession>A0ABQ4N6D9</accession>
<comment type="caution">
    <text evidence="2">The sequence shown here is derived from an EMBL/GenBank/DDBJ whole genome shotgun (WGS) entry which is preliminary data.</text>
</comment>
<dbReference type="Proteomes" id="UP000680304">
    <property type="component" value="Unassembled WGS sequence"/>
</dbReference>
<dbReference type="EMBL" id="BOVJ01000068">
    <property type="protein sequence ID" value="GIQ63726.1"/>
    <property type="molecule type" value="Genomic_DNA"/>
</dbReference>
<dbReference type="Gene3D" id="2.60.120.860">
    <property type="match status" value="1"/>
</dbReference>
<dbReference type="Pfam" id="PF22768">
    <property type="entry name" value="SPP1_Dit"/>
    <property type="match status" value="1"/>
</dbReference>
<dbReference type="RefSeq" id="WP_213528803.1">
    <property type="nucleotide sequence ID" value="NZ_BOVJ01000068.1"/>
</dbReference>
<evidence type="ECO:0000313" key="3">
    <source>
        <dbReference type="Proteomes" id="UP000680304"/>
    </source>
</evidence>
<organism evidence="2 3">
    <name type="scientific">Paenibacillus cisolokensis</name>
    <dbReference type="NCBI Taxonomy" id="1658519"/>
    <lineage>
        <taxon>Bacteria</taxon>
        <taxon>Bacillati</taxon>
        <taxon>Bacillota</taxon>
        <taxon>Bacilli</taxon>
        <taxon>Bacillales</taxon>
        <taxon>Paenibacillaceae</taxon>
        <taxon>Paenibacillus</taxon>
    </lineage>
</organism>
<name>A0ABQ4N6D9_9BACL</name>
<gene>
    <name evidence="2" type="ORF">PACILC2_22940</name>
</gene>
<evidence type="ECO:0000259" key="1">
    <source>
        <dbReference type="Pfam" id="PF22768"/>
    </source>
</evidence>
<keyword evidence="3" id="KW-1185">Reference proteome</keyword>
<reference evidence="2 3" key="1">
    <citation type="submission" date="2021-04" db="EMBL/GenBank/DDBJ databases">
        <title>Draft genome sequence of Paenibacillus cisolokensis, LC2-13A.</title>
        <authorList>
            <person name="Uke A."/>
            <person name="Chhe C."/>
            <person name="Baramee S."/>
            <person name="Kosugi A."/>
        </authorList>
    </citation>
    <scope>NUCLEOTIDE SEQUENCE [LARGE SCALE GENOMIC DNA]</scope>
    <source>
        <strain evidence="2 3">LC2-13A</strain>
    </source>
</reference>
<sequence length="171" mass="18925">MFNRNAAFGRTAFNREFSVDVFASAIFHGVATFITEPVIDGLFSARFDGEGTFDAPLVREIYFTASIDGIGEMSGSYVRERFGNATFNGVATFTADGGRYRVEYIEITGGFAPGDKIVIDTKKLKVTKNGVIAPYNGDFFEINPGTNTIIYTDPATSRNVKLRLTHRDRFM</sequence>
<dbReference type="InterPro" id="IPR054738">
    <property type="entry name" value="Siphovirus-type_tail_C"/>
</dbReference>
<feature type="domain" description="Siphovirus-type tail component C-terminal" evidence="1">
    <location>
        <begin position="103"/>
        <end position="165"/>
    </location>
</feature>